<proteinExistence type="predicted"/>
<evidence type="ECO:0000313" key="2">
    <source>
        <dbReference type="Proteomes" id="UP001652626"/>
    </source>
</evidence>
<reference evidence="3" key="1">
    <citation type="submission" date="2025-08" db="UniProtKB">
        <authorList>
            <consortium name="RefSeq"/>
        </authorList>
    </citation>
    <scope>IDENTIFICATION</scope>
    <source>
        <tissue evidence="3">Whole body</tissue>
    </source>
</reference>
<evidence type="ECO:0000256" key="1">
    <source>
        <dbReference type="SAM" id="MobiDB-lite"/>
    </source>
</evidence>
<dbReference type="OrthoDB" id="6930340at2759"/>
<name>A0A8B8HMD2_VANTA</name>
<sequence>MFLKNIINNSRRIQDIYKSEQPLKRYTVIHPDGRIEHIDQIDGILEKYPNYLMVKSQDVMKHVEGRPIAFSKPQTPVSQNPTIKPITIHNLQSNGGQNRGNSTISDTKTSITLPVVTNPIFIKDKKIPKLPESHFNETVINKIGDKTASDPSTIQKTKTSPSTLHKTTLNTTLKETIEESPTSVNVTETIDKTVVNIQQNQPQNDTEKISRIENQNVIGHNVLLNSSTTADEPVNNGKNFTEILINTTSTPILNESHTLKSVQEPKINRSDASHLEINNESHDVASSLSSTPTPNTENTTENSMFWFKADDDFWKKLINGNNTQNLIYFLFVPPKTNPEKETKTTIYPNGTTVEEVIERTSADDGEPKITKSTTITHKNTTDVNK</sequence>
<dbReference type="AlphaFoldDB" id="A0A8B8HMD2"/>
<feature type="region of interest" description="Disordered" evidence="1">
    <location>
        <begin position="281"/>
        <end position="300"/>
    </location>
</feature>
<keyword evidence="2" id="KW-1185">Reference proteome</keyword>
<evidence type="ECO:0000313" key="3">
    <source>
        <dbReference type="RefSeq" id="XP_026486004.2"/>
    </source>
</evidence>
<feature type="compositionally biased region" description="Low complexity" evidence="1">
    <location>
        <begin position="286"/>
        <end position="300"/>
    </location>
</feature>
<accession>A0A8B8HMD2</accession>
<gene>
    <name evidence="3" type="primary">LOC113393372</name>
</gene>
<dbReference type="GeneID" id="113393372"/>
<dbReference type="RefSeq" id="XP_026486004.2">
    <property type="nucleotide sequence ID" value="XM_026630219.2"/>
</dbReference>
<feature type="region of interest" description="Disordered" evidence="1">
    <location>
        <begin position="361"/>
        <end position="385"/>
    </location>
</feature>
<organism evidence="2 3">
    <name type="scientific">Vanessa tameamea</name>
    <name type="common">Kamehameha butterfly</name>
    <dbReference type="NCBI Taxonomy" id="334116"/>
    <lineage>
        <taxon>Eukaryota</taxon>
        <taxon>Metazoa</taxon>
        <taxon>Ecdysozoa</taxon>
        <taxon>Arthropoda</taxon>
        <taxon>Hexapoda</taxon>
        <taxon>Insecta</taxon>
        <taxon>Pterygota</taxon>
        <taxon>Neoptera</taxon>
        <taxon>Endopterygota</taxon>
        <taxon>Lepidoptera</taxon>
        <taxon>Glossata</taxon>
        <taxon>Ditrysia</taxon>
        <taxon>Papilionoidea</taxon>
        <taxon>Nymphalidae</taxon>
        <taxon>Nymphalinae</taxon>
        <taxon>Vanessa</taxon>
    </lineage>
</organism>
<dbReference type="Proteomes" id="UP001652626">
    <property type="component" value="Chromosome 6"/>
</dbReference>
<protein>
    <submittedName>
        <fullName evidence="3">Uncharacterized protein LOC113393372</fullName>
    </submittedName>
</protein>